<dbReference type="EMBL" id="JAIWYP010000013">
    <property type="protein sequence ID" value="KAH3715658.1"/>
    <property type="molecule type" value="Genomic_DNA"/>
</dbReference>
<gene>
    <name evidence="1" type="ORF">DPMN_058370</name>
</gene>
<dbReference type="AlphaFoldDB" id="A0A9D4C1M1"/>
<accession>A0A9D4C1M1</accession>
<dbReference type="Proteomes" id="UP000828390">
    <property type="component" value="Unassembled WGS sequence"/>
</dbReference>
<evidence type="ECO:0000313" key="2">
    <source>
        <dbReference type="Proteomes" id="UP000828390"/>
    </source>
</evidence>
<keyword evidence="2" id="KW-1185">Reference proteome</keyword>
<protein>
    <submittedName>
        <fullName evidence="1">Uncharacterized protein</fullName>
    </submittedName>
</protein>
<name>A0A9D4C1M1_DREPO</name>
<evidence type="ECO:0000313" key="1">
    <source>
        <dbReference type="EMBL" id="KAH3715658.1"/>
    </source>
</evidence>
<comment type="caution">
    <text evidence="1">The sequence shown here is derived from an EMBL/GenBank/DDBJ whole genome shotgun (WGS) entry which is preliminary data.</text>
</comment>
<organism evidence="1 2">
    <name type="scientific">Dreissena polymorpha</name>
    <name type="common">Zebra mussel</name>
    <name type="synonym">Mytilus polymorpha</name>
    <dbReference type="NCBI Taxonomy" id="45954"/>
    <lineage>
        <taxon>Eukaryota</taxon>
        <taxon>Metazoa</taxon>
        <taxon>Spiralia</taxon>
        <taxon>Lophotrochozoa</taxon>
        <taxon>Mollusca</taxon>
        <taxon>Bivalvia</taxon>
        <taxon>Autobranchia</taxon>
        <taxon>Heteroconchia</taxon>
        <taxon>Euheterodonta</taxon>
        <taxon>Imparidentia</taxon>
        <taxon>Neoheterodontei</taxon>
        <taxon>Myida</taxon>
        <taxon>Dreissenoidea</taxon>
        <taxon>Dreissenidae</taxon>
        <taxon>Dreissena</taxon>
    </lineage>
</organism>
<reference evidence="1" key="1">
    <citation type="journal article" date="2019" name="bioRxiv">
        <title>The Genome of the Zebra Mussel, Dreissena polymorpha: A Resource for Invasive Species Research.</title>
        <authorList>
            <person name="McCartney M.A."/>
            <person name="Auch B."/>
            <person name="Kono T."/>
            <person name="Mallez S."/>
            <person name="Zhang Y."/>
            <person name="Obille A."/>
            <person name="Becker A."/>
            <person name="Abrahante J.E."/>
            <person name="Garbe J."/>
            <person name="Badalamenti J.P."/>
            <person name="Herman A."/>
            <person name="Mangelson H."/>
            <person name="Liachko I."/>
            <person name="Sullivan S."/>
            <person name="Sone E.D."/>
            <person name="Koren S."/>
            <person name="Silverstein K.A.T."/>
            <person name="Beckman K.B."/>
            <person name="Gohl D.M."/>
        </authorList>
    </citation>
    <scope>NUCLEOTIDE SEQUENCE</scope>
    <source>
        <strain evidence="1">Duluth1</strain>
        <tissue evidence="1">Whole animal</tissue>
    </source>
</reference>
<proteinExistence type="predicted"/>
<sequence>MLKQEKIPEVITACCVLHNFILNNEHLEDVLPDPKVEAQADVGEPEQPAGPVNIRGAEKRREIAFML</sequence>
<reference evidence="1" key="2">
    <citation type="submission" date="2020-11" db="EMBL/GenBank/DDBJ databases">
        <authorList>
            <person name="McCartney M.A."/>
            <person name="Auch B."/>
            <person name="Kono T."/>
            <person name="Mallez S."/>
            <person name="Becker A."/>
            <person name="Gohl D.M."/>
            <person name="Silverstein K.A.T."/>
            <person name="Koren S."/>
            <person name="Bechman K.B."/>
            <person name="Herman A."/>
            <person name="Abrahante J.E."/>
            <person name="Garbe J."/>
        </authorList>
    </citation>
    <scope>NUCLEOTIDE SEQUENCE</scope>
    <source>
        <strain evidence="1">Duluth1</strain>
        <tissue evidence="1">Whole animal</tissue>
    </source>
</reference>